<dbReference type="GO" id="GO:0003700">
    <property type="term" value="F:DNA-binding transcription factor activity"/>
    <property type="evidence" value="ECO:0007669"/>
    <property type="project" value="TreeGrafter"/>
</dbReference>
<evidence type="ECO:0000259" key="5">
    <source>
        <dbReference type="PROSITE" id="PS50932"/>
    </source>
</evidence>
<dbReference type="Gene3D" id="1.10.260.40">
    <property type="entry name" value="lambda repressor-like DNA-binding domains"/>
    <property type="match status" value="1"/>
</dbReference>
<dbReference type="InterPro" id="IPR000843">
    <property type="entry name" value="HTH_LacI"/>
</dbReference>
<keyword evidence="8" id="KW-1185">Reference proteome</keyword>
<reference evidence="6" key="1">
    <citation type="submission" date="2016-05" db="EMBL/GenBank/DDBJ databases">
        <title>Clue for the horizontal gene transfer of serine-aspartate repeat gene from a novel composite staphylococcal cassette chromosome of Staphylococcus haemolyticus.</title>
        <authorList>
            <person name="Wu Z."/>
            <person name="Xue H."/>
            <person name="Zhao X."/>
        </authorList>
    </citation>
    <scope>NUCLEOTIDE SEQUENCE</scope>
    <source>
        <strain evidence="6">BC05211</strain>
    </source>
</reference>
<dbReference type="EMBL" id="KX181861">
    <property type="protein sequence ID" value="ANW08193.1"/>
    <property type="molecule type" value="Genomic_DNA"/>
</dbReference>
<dbReference type="RefSeq" id="WP_033079877.1">
    <property type="nucleotide sequence ID" value="NZ_CAJUXL010000023.1"/>
</dbReference>
<keyword evidence="4" id="KW-0804">Transcription</keyword>
<reference evidence="7 8" key="2">
    <citation type="submission" date="2023-08" db="EMBL/GenBank/DDBJ databases">
        <title>Genomic surveillance of Staphylococcus haemolyticus neonatal outbreak in southern France.</title>
        <authorList>
            <person name="Magnan C."/>
            <person name="Morsli M."/>
            <person name="Thiery B."/>
            <person name="Salipante F."/>
            <person name="Attar J."/>
            <person name="Massimo D.M."/>
            <person name="Ory J."/>
            <person name="Pantel A."/>
            <person name="Lavigne J.-P."/>
        </authorList>
    </citation>
    <scope>NUCLEOTIDE SEQUENCE [LARGE SCALE GENOMIC DNA]</scope>
    <source>
        <strain evidence="7 8">NSH026</strain>
    </source>
</reference>
<sequence>MRTIKEVAQQANVSVATVSRVINKSGYVKEATRKRIEQVIKELDYYPNETARTLFTKKSKTIGLLLPDMSNPFFTIVAKGVEDTAIQKGYHVMIGNGEMQEHKELNYLTTFKVNNCSGVIASQLSTQFAFDQFNSYQLPYVLIDRVTDNQQCIEADHYKGGKLQAETIIKGNAQRVLLLHQDLNYRSFEERFNGARTTLKNHDIQLWIENEHDITIDKLKAYVNHNHIDSVICSNDVTALKIMKWVHDLHFHIPDDVQVIGYDDIPLAKLFYPSLTTIEQPAYEIGKQAALGLINQLEHNDITTKVVLDVDVIHRESTRRKKK</sequence>
<dbReference type="PROSITE" id="PS00356">
    <property type="entry name" value="HTH_LACI_1"/>
    <property type="match status" value="1"/>
</dbReference>
<gene>
    <name evidence="7" type="ORF">RO950_04830</name>
</gene>
<dbReference type="AlphaFoldDB" id="A0A1B1UYM3"/>
<keyword evidence="3 7" id="KW-0238">DNA-binding</keyword>
<keyword evidence="1" id="KW-0678">Repressor</keyword>
<evidence type="ECO:0000313" key="7">
    <source>
        <dbReference type="EMBL" id="MDT4286343.1"/>
    </source>
</evidence>
<dbReference type="PANTHER" id="PTHR30146">
    <property type="entry name" value="LACI-RELATED TRANSCRIPTIONAL REPRESSOR"/>
    <property type="match status" value="1"/>
</dbReference>
<dbReference type="SUPFAM" id="SSF53822">
    <property type="entry name" value="Periplasmic binding protein-like I"/>
    <property type="match status" value="1"/>
</dbReference>
<evidence type="ECO:0000256" key="4">
    <source>
        <dbReference type="ARBA" id="ARBA00023163"/>
    </source>
</evidence>
<organism evidence="6">
    <name type="scientific">Staphylococcus haemolyticus</name>
    <dbReference type="NCBI Taxonomy" id="1283"/>
    <lineage>
        <taxon>Bacteria</taxon>
        <taxon>Bacillati</taxon>
        <taxon>Bacillota</taxon>
        <taxon>Bacilli</taxon>
        <taxon>Bacillales</taxon>
        <taxon>Staphylococcaceae</taxon>
        <taxon>Staphylococcus</taxon>
    </lineage>
</organism>
<dbReference type="PRINTS" id="PR00036">
    <property type="entry name" value="HTHLACI"/>
</dbReference>
<keyword evidence="2" id="KW-0805">Transcription regulation</keyword>
<evidence type="ECO:0000313" key="8">
    <source>
        <dbReference type="Proteomes" id="UP001269271"/>
    </source>
</evidence>
<dbReference type="EMBL" id="JAVSOO010000009">
    <property type="protein sequence ID" value="MDT4286343.1"/>
    <property type="molecule type" value="Genomic_DNA"/>
</dbReference>
<dbReference type="Pfam" id="PF00356">
    <property type="entry name" value="LacI"/>
    <property type="match status" value="1"/>
</dbReference>
<dbReference type="PANTHER" id="PTHR30146:SF95">
    <property type="entry name" value="RIBOSE OPERON REPRESSOR"/>
    <property type="match status" value="1"/>
</dbReference>
<dbReference type="InterPro" id="IPR046335">
    <property type="entry name" value="LacI/GalR-like_sensor"/>
</dbReference>
<feature type="domain" description="HTH lacI-type" evidence="5">
    <location>
        <begin position="2"/>
        <end position="56"/>
    </location>
</feature>
<evidence type="ECO:0000313" key="6">
    <source>
        <dbReference type="EMBL" id="ANW08193.1"/>
    </source>
</evidence>
<dbReference type="SUPFAM" id="SSF47413">
    <property type="entry name" value="lambda repressor-like DNA-binding domains"/>
    <property type="match status" value="1"/>
</dbReference>
<name>A0A1B1UYM3_STAHA</name>
<protein>
    <submittedName>
        <fullName evidence="7">LacI family DNA-binding transcriptional regulator</fullName>
    </submittedName>
    <submittedName>
        <fullName evidence="6">Ribose operon repressor</fullName>
    </submittedName>
</protein>
<dbReference type="GO" id="GO:0000976">
    <property type="term" value="F:transcription cis-regulatory region binding"/>
    <property type="evidence" value="ECO:0007669"/>
    <property type="project" value="TreeGrafter"/>
</dbReference>
<evidence type="ECO:0000256" key="2">
    <source>
        <dbReference type="ARBA" id="ARBA00023015"/>
    </source>
</evidence>
<dbReference type="InterPro" id="IPR010982">
    <property type="entry name" value="Lambda_DNA-bd_dom_sf"/>
</dbReference>
<dbReference type="InterPro" id="IPR028082">
    <property type="entry name" value="Peripla_BP_I"/>
</dbReference>
<dbReference type="Proteomes" id="UP001269271">
    <property type="component" value="Unassembled WGS sequence"/>
</dbReference>
<proteinExistence type="predicted"/>
<evidence type="ECO:0000256" key="1">
    <source>
        <dbReference type="ARBA" id="ARBA00022491"/>
    </source>
</evidence>
<dbReference type="Pfam" id="PF13377">
    <property type="entry name" value="Peripla_BP_3"/>
    <property type="match status" value="1"/>
</dbReference>
<accession>A0A1B1UYM3</accession>
<dbReference type="Gene3D" id="3.40.50.2300">
    <property type="match status" value="2"/>
</dbReference>
<dbReference type="PROSITE" id="PS50932">
    <property type="entry name" value="HTH_LACI_2"/>
    <property type="match status" value="1"/>
</dbReference>
<dbReference type="CDD" id="cd01392">
    <property type="entry name" value="HTH_LacI"/>
    <property type="match status" value="1"/>
</dbReference>
<dbReference type="SMART" id="SM00354">
    <property type="entry name" value="HTH_LACI"/>
    <property type="match status" value="1"/>
</dbReference>
<evidence type="ECO:0000256" key="3">
    <source>
        <dbReference type="ARBA" id="ARBA00023125"/>
    </source>
</evidence>